<protein>
    <recommendedName>
        <fullName evidence="3">Molybdopterin synthase sulfur carrier subunit</fullName>
    </recommendedName>
</protein>
<evidence type="ECO:0000313" key="4">
    <source>
        <dbReference type="EMBL" id="GAA0433144.1"/>
    </source>
</evidence>
<dbReference type="InterPro" id="IPR016155">
    <property type="entry name" value="Mopterin_synth/thiamin_S_b"/>
</dbReference>
<proteinExistence type="inferred from homology"/>
<dbReference type="SUPFAM" id="SSF54285">
    <property type="entry name" value="MoaD/ThiS"/>
    <property type="match status" value="1"/>
</dbReference>
<dbReference type="Pfam" id="PF02597">
    <property type="entry name" value="ThiS"/>
    <property type="match status" value="1"/>
</dbReference>
<dbReference type="RefSeq" id="WP_343751236.1">
    <property type="nucleotide sequence ID" value="NZ_BAAADM010000015.1"/>
</dbReference>
<dbReference type="EMBL" id="BAAADM010000015">
    <property type="protein sequence ID" value="GAA0433144.1"/>
    <property type="molecule type" value="Genomic_DNA"/>
</dbReference>
<evidence type="ECO:0000256" key="1">
    <source>
        <dbReference type="ARBA" id="ARBA00022741"/>
    </source>
</evidence>
<keyword evidence="1" id="KW-0547">Nucleotide-binding</keyword>
<dbReference type="InterPro" id="IPR003749">
    <property type="entry name" value="ThiS/MoaD-like"/>
</dbReference>
<dbReference type="InterPro" id="IPR012675">
    <property type="entry name" value="Beta-grasp_dom_sf"/>
</dbReference>
<evidence type="ECO:0000313" key="5">
    <source>
        <dbReference type="Proteomes" id="UP001501459"/>
    </source>
</evidence>
<dbReference type="PANTHER" id="PTHR33359:SF1">
    <property type="entry name" value="MOLYBDOPTERIN SYNTHASE SULFUR CARRIER SUBUNIT"/>
    <property type="match status" value="1"/>
</dbReference>
<dbReference type="Gene3D" id="3.10.20.30">
    <property type="match status" value="1"/>
</dbReference>
<dbReference type="NCBIfam" id="TIGR01682">
    <property type="entry name" value="moaD"/>
    <property type="match status" value="1"/>
</dbReference>
<dbReference type="CDD" id="cd00754">
    <property type="entry name" value="Ubl_MoaD"/>
    <property type="match status" value="1"/>
</dbReference>
<evidence type="ECO:0000256" key="2">
    <source>
        <dbReference type="ARBA" id="ARBA00024200"/>
    </source>
</evidence>
<dbReference type="PANTHER" id="PTHR33359">
    <property type="entry name" value="MOLYBDOPTERIN SYNTHASE SULFUR CARRIER SUBUNIT"/>
    <property type="match status" value="1"/>
</dbReference>
<dbReference type="Proteomes" id="UP001501459">
    <property type="component" value="Unassembled WGS sequence"/>
</dbReference>
<comment type="caution">
    <text evidence="4">The sequence shown here is derived from an EMBL/GenBank/DDBJ whole genome shotgun (WGS) entry which is preliminary data.</text>
</comment>
<sequence>MINVLFFAELQETSGHEKVTVDEDGLSVSELKSKLSTAYELSRLDQAMIAVNEEYSQEDTVVNSGDVVAFIPPVSGG</sequence>
<keyword evidence="5" id="KW-1185">Reference proteome</keyword>
<dbReference type="InterPro" id="IPR044672">
    <property type="entry name" value="MOCS2A"/>
</dbReference>
<accession>A0ABN0Z4K3</accession>
<name>A0ABN0Z4K3_9BACI</name>
<reference evidence="4 5" key="1">
    <citation type="journal article" date="2019" name="Int. J. Syst. Evol. Microbiol.">
        <title>The Global Catalogue of Microorganisms (GCM) 10K type strain sequencing project: providing services to taxonomists for standard genome sequencing and annotation.</title>
        <authorList>
            <consortium name="The Broad Institute Genomics Platform"/>
            <consortium name="The Broad Institute Genome Sequencing Center for Infectious Disease"/>
            <person name="Wu L."/>
            <person name="Ma J."/>
        </authorList>
    </citation>
    <scope>NUCLEOTIDE SEQUENCE [LARGE SCALE GENOMIC DNA]</scope>
    <source>
        <strain evidence="4 5">JCM 12149</strain>
    </source>
</reference>
<evidence type="ECO:0000256" key="3">
    <source>
        <dbReference type="ARBA" id="ARBA00024247"/>
    </source>
</evidence>
<comment type="similarity">
    <text evidence="2">Belongs to the MoaD family.</text>
</comment>
<gene>
    <name evidence="4" type="primary">moaD</name>
    <name evidence="4" type="ORF">GCM10008983_07240</name>
</gene>
<organism evidence="4 5">
    <name type="scientific">Lentibacillus halophilus</name>
    <dbReference type="NCBI Taxonomy" id="295065"/>
    <lineage>
        <taxon>Bacteria</taxon>
        <taxon>Bacillati</taxon>
        <taxon>Bacillota</taxon>
        <taxon>Bacilli</taxon>
        <taxon>Bacillales</taxon>
        <taxon>Bacillaceae</taxon>
        <taxon>Lentibacillus</taxon>
    </lineage>
</organism>